<evidence type="ECO:0000256" key="4">
    <source>
        <dbReference type="ARBA" id="ARBA00022728"/>
    </source>
</evidence>
<evidence type="ECO:0000256" key="5">
    <source>
        <dbReference type="ARBA" id="ARBA00023187"/>
    </source>
</evidence>
<dbReference type="GO" id="GO:0000398">
    <property type="term" value="P:mRNA splicing, via spliceosome"/>
    <property type="evidence" value="ECO:0007669"/>
    <property type="project" value="UniProtKB-UniRule"/>
</dbReference>
<feature type="region of interest" description="Disordered" evidence="8">
    <location>
        <begin position="29"/>
        <end position="72"/>
    </location>
</feature>
<protein>
    <recommendedName>
        <fullName evidence="7">Pre-mRNA-splicing factor SYF2</fullName>
    </recommendedName>
</protein>
<evidence type="ECO:0000256" key="3">
    <source>
        <dbReference type="ARBA" id="ARBA00022664"/>
    </source>
</evidence>
<keyword evidence="6 7" id="KW-0539">Nucleus</keyword>
<dbReference type="GO" id="GO:0000974">
    <property type="term" value="C:Prp19 complex"/>
    <property type="evidence" value="ECO:0007669"/>
    <property type="project" value="TreeGrafter"/>
</dbReference>
<dbReference type="PANTHER" id="PTHR13264:SF5">
    <property type="entry name" value="PRE-MRNA-SPLICING FACTOR SYF2"/>
    <property type="match status" value="1"/>
</dbReference>
<comment type="similarity">
    <text evidence="2 7">Belongs to the SYF2 family.</text>
</comment>
<evidence type="ECO:0000256" key="7">
    <source>
        <dbReference type="RuleBase" id="RU367148"/>
    </source>
</evidence>
<dbReference type="EMBL" id="SPLM01000145">
    <property type="protein sequence ID" value="TMW56569.1"/>
    <property type="molecule type" value="Genomic_DNA"/>
</dbReference>
<gene>
    <name evidence="9" type="ORF">Poli38472_006579</name>
</gene>
<evidence type="ECO:0000256" key="2">
    <source>
        <dbReference type="ARBA" id="ARBA00010028"/>
    </source>
</evidence>
<proteinExistence type="inferred from homology"/>
<dbReference type="PANTHER" id="PTHR13264">
    <property type="entry name" value="GCIP-INTERACTING PROTEIN P29"/>
    <property type="match status" value="1"/>
</dbReference>
<evidence type="ECO:0000313" key="9">
    <source>
        <dbReference type="EMBL" id="TMW56569.1"/>
    </source>
</evidence>
<dbReference type="InterPro" id="IPR013260">
    <property type="entry name" value="mRNA_splic_SYF2"/>
</dbReference>
<dbReference type="OrthoDB" id="199717at2759"/>
<accession>A0A8K1C515</accession>
<dbReference type="AlphaFoldDB" id="A0A8K1C515"/>
<reference evidence="9" key="1">
    <citation type="submission" date="2019-03" db="EMBL/GenBank/DDBJ databases">
        <title>Long read genome sequence of the mycoparasitic Pythium oligandrum ATCC 38472 isolated from sugarbeet rhizosphere.</title>
        <authorList>
            <person name="Gaulin E."/>
        </authorList>
    </citation>
    <scope>NUCLEOTIDE SEQUENCE</scope>
    <source>
        <strain evidence="9">ATCC 38472_TT</strain>
    </source>
</reference>
<keyword evidence="5 7" id="KW-0508">mRNA splicing</keyword>
<feature type="compositionally biased region" description="Basic and acidic residues" evidence="8">
    <location>
        <begin position="32"/>
        <end position="64"/>
    </location>
</feature>
<evidence type="ECO:0000256" key="8">
    <source>
        <dbReference type="SAM" id="MobiDB-lite"/>
    </source>
</evidence>
<organism evidence="9 10">
    <name type="scientific">Pythium oligandrum</name>
    <name type="common">Mycoparasitic fungus</name>
    <dbReference type="NCBI Taxonomy" id="41045"/>
    <lineage>
        <taxon>Eukaryota</taxon>
        <taxon>Sar</taxon>
        <taxon>Stramenopiles</taxon>
        <taxon>Oomycota</taxon>
        <taxon>Peronosporomycetes</taxon>
        <taxon>Pythiales</taxon>
        <taxon>Pythiaceae</taxon>
        <taxon>Pythium</taxon>
    </lineage>
</organism>
<evidence type="ECO:0000256" key="6">
    <source>
        <dbReference type="ARBA" id="ARBA00023242"/>
    </source>
</evidence>
<keyword evidence="10" id="KW-1185">Reference proteome</keyword>
<dbReference type="Pfam" id="PF08231">
    <property type="entry name" value="SYF2"/>
    <property type="match status" value="1"/>
</dbReference>
<comment type="subcellular location">
    <subcellularLocation>
        <location evidence="1 7">Nucleus</location>
    </subcellularLocation>
</comment>
<keyword evidence="4 7" id="KW-0747">Spliceosome</keyword>
<dbReference type="GO" id="GO:0071014">
    <property type="term" value="C:post-mRNA release spliceosomal complex"/>
    <property type="evidence" value="ECO:0007669"/>
    <property type="project" value="TreeGrafter"/>
</dbReference>
<sequence length="218" mass="25157">MADTDDNIAAMTPAQRKLFELRMKVNAGRKANKQEVAAEHERLNNGDKKAKKEQQYKKREEQKAIKASGKAHLEETADVAQYKAKKDDQKAKRKAAFGWDAFNQDSLFKAYKKRLTHLPTEAQAKSETGTEQAITTLEDELSYGKSDNVEQEGLNRMAKELEDRIKARKTFSRRRQHRDGEDVDYINDQNRMFNRKAGQAYDKYTVEIRQNLERGTAL</sequence>
<evidence type="ECO:0000256" key="1">
    <source>
        <dbReference type="ARBA" id="ARBA00004123"/>
    </source>
</evidence>
<name>A0A8K1C515_PYTOL</name>
<dbReference type="Proteomes" id="UP000794436">
    <property type="component" value="Unassembled WGS sequence"/>
</dbReference>
<comment type="function">
    <text evidence="7">Involved in pre-mRNA splicing.</text>
</comment>
<comment type="subunit">
    <text evidence="7">May be part of a spliceosome complex.</text>
</comment>
<evidence type="ECO:0000313" key="10">
    <source>
        <dbReference type="Proteomes" id="UP000794436"/>
    </source>
</evidence>
<keyword evidence="3 7" id="KW-0507">mRNA processing</keyword>
<dbReference type="GO" id="GO:0071013">
    <property type="term" value="C:catalytic step 2 spliceosome"/>
    <property type="evidence" value="ECO:0007669"/>
    <property type="project" value="TreeGrafter"/>
</dbReference>
<comment type="caution">
    <text evidence="9">The sequence shown here is derived from an EMBL/GenBank/DDBJ whole genome shotgun (WGS) entry which is preliminary data.</text>
</comment>